<evidence type="ECO:0000256" key="6">
    <source>
        <dbReference type="ARBA" id="ARBA00022989"/>
    </source>
</evidence>
<dbReference type="Proteomes" id="UP000018467">
    <property type="component" value="Unassembled WGS sequence"/>
</dbReference>
<feature type="transmembrane region" description="Helical" evidence="11">
    <location>
        <begin position="274"/>
        <end position="294"/>
    </location>
</feature>
<keyword evidence="9" id="KW-0675">Receptor</keyword>
<dbReference type="AlphaFoldDB" id="A0A3B1ILK3"/>
<dbReference type="GO" id="GO:0004984">
    <property type="term" value="F:olfactory receptor activity"/>
    <property type="evidence" value="ECO:0007669"/>
    <property type="project" value="InterPro"/>
</dbReference>
<name>A0A3B1ILK3_ASTMX</name>
<evidence type="ECO:0000256" key="9">
    <source>
        <dbReference type="ARBA" id="ARBA00023170"/>
    </source>
</evidence>
<evidence type="ECO:0000256" key="11">
    <source>
        <dbReference type="SAM" id="Phobius"/>
    </source>
</evidence>
<protein>
    <submittedName>
        <fullName evidence="13">Olfactory receptor family 52 subfamily K member 1</fullName>
    </submittedName>
</protein>
<dbReference type="GO" id="GO:0005886">
    <property type="term" value="C:plasma membrane"/>
    <property type="evidence" value="ECO:0007669"/>
    <property type="project" value="UniProtKB-SubCell"/>
</dbReference>
<keyword evidence="10" id="KW-0807">Transducer</keyword>
<dbReference type="FunFam" id="1.20.1070.10:FF:000013">
    <property type="entry name" value="Olfactory receptor"/>
    <property type="match status" value="1"/>
</dbReference>
<dbReference type="GO" id="GO:0004930">
    <property type="term" value="F:G protein-coupled receptor activity"/>
    <property type="evidence" value="ECO:0007669"/>
    <property type="project" value="UniProtKB-KW"/>
</dbReference>
<evidence type="ECO:0000313" key="13">
    <source>
        <dbReference type="Ensembl" id="ENSAMXP00000030435.1"/>
    </source>
</evidence>
<dbReference type="GeneTree" id="ENSGT01150000286905"/>
<proteinExistence type="predicted"/>
<dbReference type="InterPro" id="IPR000725">
    <property type="entry name" value="Olfact_rcpt"/>
</dbReference>
<reference evidence="14" key="2">
    <citation type="journal article" date="2014" name="Nat. Commun.">
        <title>The cavefish genome reveals candidate genes for eye loss.</title>
        <authorList>
            <person name="McGaugh S.E."/>
            <person name="Gross J.B."/>
            <person name="Aken B."/>
            <person name="Blin M."/>
            <person name="Borowsky R."/>
            <person name="Chalopin D."/>
            <person name="Hinaux H."/>
            <person name="Jeffery W.R."/>
            <person name="Keene A."/>
            <person name="Ma L."/>
            <person name="Minx P."/>
            <person name="Murphy D."/>
            <person name="O'Quin K.E."/>
            <person name="Retaux S."/>
            <person name="Rohner N."/>
            <person name="Searle S.M."/>
            <person name="Stahl B.A."/>
            <person name="Tabin C."/>
            <person name="Volff J.N."/>
            <person name="Yoshizawa M."/>
            <person name="Warren W.C."/>
        </authorList>
    </citation>
    <scope>NUCLEOTIDE SEQUENCE [LARGE SCALE GENOMIC DNA]</scope>
    <source>
        <strain evidence="14">female</strain>
    </source>
</reference>
<accession>A0A3B1ILK3</accession>
<feature type="domain" description="G-protein coupled receptors family 1 profile" evidence="12">
    <location>
        <begin position="43"/>
        <end position="292"/>
    </location>
</feature>
<evidence type="ECO:0000313" key="14">
    <source>
        <dbReference type="Proteomes" id="UP000018467"/>
    </source>
</evidence>
<dbReference type="SUPFAM" id="SSF81321">
    <property type="entry name" value="Family A G protein-coupled receptor-like"/>
    <property type="match status" value="1"/>
</dbReference>
<keyword evidence="8 11" id="KW-0472">Membrane</keyword>
<evidence type="ECO:0000256" key="1">
    <source>
        <dbReference type="ARBA" id="ARBA00004651"/>
    </source>
</evidence>
<dbReference type="PANTHER" id="PTHR26450">
    <property type="entry name" value="OLFACTORY RECEPTOR 56B1-RELATED"/>
    <property type="match status" value="1"/>
</dbReference>
<dbReference type="Pfam" id="PF13853">
    <property type="entry name" value="7tm_4"/>
    <property type="match status" value="1"/>
</dbReference>
<feature type="transmembrane region" description="Helical" evidence="11">
    <location>
        <begin position="237"/>
        <end position="262"/>
    </location>
</feature>
<dbReference type="PROSITE" id="PS50262">
    <property type="entry name" value="G_PROTEIN_RECEP_F1_2"/>
    <property type="match status" value="1"/>
</dbReference>
<reference evidence="13" key="3">
    <citation type="submission" date="2025-08" db="UniProtKB">
        <authorList>
            <consortium name="Ensembl"/>
        </authorList>
    </citation>
    <scope>IDENTIFICATION</scope>
</reference>
<keyword evidence="7" id="KW-0297">G-protein coupled receptor</keyword>
<dbReference type="InParanoid" id="A0A3B1ILK3"/>
<evidence type="ECO:0000256" key="5">
    <source>
        <dbReference type="ARBA" id="ARBA00022725"/>
    </source>
</evidence>
<dbReference type="PRINTS" id="PR00245">
    <property type="entry name" value="OLFACTORYR"/>
</dbReference>
<dbReference type="PRINTS" id="PR00237">
    <property type="entry name" value="GPCRRHODOPSN"/>
</dbReference>
<dbReference type="InterPro" id="IPR050402">
    <property type="entry name" value="OR51/52/56-like"/>
</dbReference>
<evidence type="ECO:0000256" key="3">
    <source>
        <dbReference type="ARBA" id="ARBA00022606"/>
    </source>
</evidence>
<organism evidence="13 14">
    <name type="scientific">Astyanax mexicanus</name>
    <name type="common">Blind cave fish</name>
    <name type="synonym">Astyanax fasciatus mexicanus</name>
    <dbReference type="NCBI Taxonomy" id="7994"/>
    <lineage>
        <taxon>Eukaryota</taxon>
        <taxon>Metazoa</taxon>
        <taxon>Chordata</taxon>
        <taxon>Craniata</taxon>
        <taxon>Vertebrata</taxon>
        <taxon>Euteleostomi</taxon>
        <taxon>Actinopterygii</taxon>
        <taxon>Neopterygii</taxon>
        <taxon>Teleostei</taxon>
        <taxon>Ostariophysi</taxon>
        <taxon>Characiformes</taxon>
        <taxon>Characoidei</taxon>
        <taxon>Acestrorhamphidae</taxon>
        <taxon>Acestrorhamphinae</taxon>
        <taxon>Astyanax</taxon>
    </lineage>
</organism>
<keyword evidence="6 11" id="KW-1133">Transmembrane helix</keyword>
<dbReference type="PANTHER" id="PTHR26450:SF391">
    <property type="entry name" value="ODORANT RECEPTOR-RELATED"/>
    <property type="match status" value="1"/>
</dbReference>
<keyword evidence="14" id="KW-1185">Reference proteome</keyword>
<dbReference type="InterPro" id="IPR000276">
    <property type="entry name" value="GPCR_Rhodpsn"/>
</dbReference>
<dbReference type="Ensembl" id="ENSAMXT00000039610.1">
    <property type="protein sequence ID" value="ENSAMXP00000030435.1"/>
    <property type="gene ID" value="ENSAMXG00000039147.1"/>
</dbReference>
<dbReference type="InterPro" id="IPR017452">
    <property type="entry name" value="GPCR_Rhodpsn_7TM"/>
</dbReference>
<reference evidence="14" key="1">
    <citation type="submission" date="2013-03" db="EMBL/GenBank/DDBJ databases">
        <authorList>
            <person name="Jeffery W."/>
            <person name="Warren W."/>
            <person name="Wilson R.K."/>
        </authorList>
    </citation>
    <scope>NUCLEOTIDE SEQUENCE</scope>
    <source>
        <strain evidence="14">female</strain>
    </source>
</reference>
<keyword evidence="2" id="KW-1003">Cell membrane</keyword>
<dbReference type="Gene3D" id="1.20.1070.10">
    <property type="entry name" value="Rhodopsin 7-helix transmembrane proteins"/>
    <property type="match status" value="1"/>
</dbReference>
<dbReference type="Bgee" id="ENSAMXG00000039147">
    <property type="expression patterns" value="Expressed in olfactory epithelium"/>
</dbReference>
<comment type="subcellular location">
    <subcellularLocation>
        <location evidence="1">Cell membrane</location>
        <topology evidence="1">Multi-pass membrane protein</topology>
    </subcellularLocation>
</comment>
<keyword evidence="4 11" id="KW-0812">Transmembrane</keyword>
<evidence type="ECO:0000256" key="10">
    <source>
        <dbReference type="ARBA" id="ARBA00023224"/>
    </source>
</evidence>
<evidence type="ECO:0000256" key="4">
    <source>
        <dbReference type="ARBA" id="ARBA00022692"/>
    </source>
</evidence>
<feature type="transmembrane region" description="Helical" evidence="11">
    <location>
        <begin position="30"/>
        <end position="52"/>
    </location>
</feature>
<feature type="transmembrane region" description="Helical" evidence="11">
    <location>
        <begin position="100"/>
        <end position="122"/>
    </location>
</feature>
<dbReference type="SMART" id="SM01381">
    <property type="entry name" value="7TM_GPCR_Srsx"/>
    <property type="match status" value="1"/>
</dbReference>
<evidence type="ECO:0000256" key="2">
    <source>
        <dbReference type="ARBA" id="ARBA00022475"/>
    </source>
</evidence>
<evidence type="ECO:0000256" key="7">
    <source>
        <dbReference type="ARBA" id="ARBA00023040"/>
    </source>
</evidence>
<sequence>MQDLPIGNISFTTFQLNGFYSLGEWRRFLFIPYFLMFLLCTTANSILIFLIITQRALHSPMFVLIGLMAVVDLLMPMIFVPNMLLNFLFNWNQISLVGCLMQIFWIQFVGAFQSTLLLWMSLDRFFAICRPLSYHKHMQITNFLKFIIVPVIRNGLLHIIMVSMAGKLHFCMKNEIDHCFCEHMGLVQLACQDTTFNNVFGLATAFLIPIVDFIFIAVSYVIIFTSVMKSGKSSLKALNTCITHIIVITFSLVFILTAFLSYRTQNNVSPNSRIFVSTMYILFPSCFNPIIYGVRTKEIRLHFFKLFNCVKALTL</sequence>
<reference evidence="13" key="4">
    <citation type="submission" date="2025-09" db="UniProtKB">
        <authorList>
            <consortium name="Ensembl"/>
        </authorList>
    </citation>
    <scope>IDENTIFICATION</scope>
</reference>
<feature type="transmembrane region" description="Helical" evidence="11">
    <location>
        <begin position="61"/>
        <end position="80"/>
    </location>
</feature>
<keyword evidence="3" id="KW-0716">Sensory transduction</keyword>
<evidence type="ECO:0000259" key="12">
    <source>
        <dbReference type="PROSITE" id="PS50262"/>
    </source>
</evidence>
<evidence type="ECO:0000256" key="8">
    <source>
        <dbReference type="ARBA" id="ARBA00023136"/>
    </source>
</evidence>
<feature type="transmembrane region" description="Helical" evidence="11">
    <location>
        <begin position="143"/>
        <end position="165"/>
    </location>
</feature>
<feature type="transmembrane region" description="Helical" evidence="11">
    <location>
        <begin position="199"/>
        <end position="225"/>
    </location>
</feature>
<keyword evidence="5" id="KW-0552">Olfaction</keyword>